<dbReference type="GO" id="GO:0003677">
    <property type="term" value="F:DNA binding"/>
    <property type="evidence" value="ECO:0007669"/>
    <property type="project" value="UniProtKB-KW"/>
</dbReference>
<dbReference type="PROSITE" id="PS50949">
    <property type="entry name" value="HTH_GNTR"/>
    <property type="match status" value="1"/>
</dbReference>
<evidence type="ECO:0000256" key="4">
    <source>
        <dbReference type="SAM" id="MobiDB-lite"/>
    </source>
</evidence>
<protein>
    <submittedName>
        <fullName evidence="6">GntR family transcriptional regulator</fullName>
    </submittedName>
</protein>
<reference evidence="6 7" key="1">
    <citation type="submission" date="2018-04" db="EMBL/GenBank/DDBJ databases">
        <title>Pararhodobacter oceanense sp. nov., isolated from marine intertidal sediment.</title>
        <authorList>
            <person name="Wang X.-L."/>
            <person name="Du Z.-J."/>
        </authorList>
    </citation>
    <scope>NUCLEOTIDE SEQUENCE [LARGE SCALE GENOMIC DNA]</scope>
    <source>
        <strain evidence="6 7">AM505</strain>
    </source>
</reference>
<dbReference type="InterPro" id="IPR011711">
    <property type="entry name" value="GntR_C"/>
</dbReference>
<dbReference type="CDD" id="cd07377">
    <property type="entry name" value="WHTH_GntR"/>
    <property type="match status" value="1"/>
</dbReference>
<dbReference type="PANTHER" id="PTHR43537:SF24">
    <property type="entry name" value="GLUCONATE OPERON TRANSCRIPTIONAL REPRESSOR"/>
    <property type="match status" value="1"/>
</dbReference>
<evidence type="ECO:0000256" key="1">
    <source>
        <dbReference type="ARBA" id="ARBA00023015"/>
    </source>
</evidence>
<dbReference type="EMBL" id="QDKM01000002">
    <property type="protein sequence ID" value="PVH29414.1"/>
    <property type="molecule type" value="Genomic_DNA"/>
</dbReference>
<dbReference type="GO" id="GO:0003700">
    <property type="term" value="F:DNA-binding transcription factor activity"/>
    <property type="evidence" value="ECO:0007669"/>
    <property type="project" value="InterPro"/>
</dbReference>
<dbReference type="Pfam" id="PF00392">
    <property type="entry name" value="GntR"/>
    <property type="match status" value="1"/>
</dbReference>
<proteinExistence type="predicted"/>
<dbReference type="AlphaFoldDB" id="A0A2T8HVK6"/>
<keyword evidence="1" id="KW-0805">Transcription regulation</keyword>
<dbReference type="OrthoDB" id="7846328at2"/>
<dbReference type="Pfam" id="PF07729">
    <property type="entry name" value="FCD"/>
    <property type="match status" value="1"/>
</dbReference>
<dbReference type="SMART" id="SM00345">
    <property type="entry name" value="HTH_GNTR"/>
    <property type="match status" value="1"/>
</dbReference>
<name>A0A2T8HVK6_9RHOB</name>
<keyword evidence="7" id="KW-1185">Reference proteome</keyword>
<dbReference type="PANTHER" id="PTHR43537">
    <property type="entry name" value="TRANSCRIPTIONAL REGULATOR, GNTR FAMILY"/>
    <property type="match status" value="1"/>
</dbReference>
<keyword evidence="2" id="KW-0238">DNA-binding</keyword>
<dbReference type="InterPro" id="IPR000524">
    <property type="entry name" value="Tscrpt_reg_HTH_GntR"/>
</dbReference>
<dbReference type="Gene3D" id="1.10.10.10">
    <property type="entry name" value="Winged helix-like DNA-binding domain superfamily/Winged helix DNA-binding domain"/>
    <property type="match status" value="1"/>
</dbReference>
<dbReference type="SUPFAM" id="SSF48008">
    <property type="entry name" value="GntR ligand-binding domain-like"/>
    <property type="match status" value="1"/>
</dbReference>
<keyword evidence="3" id="KW-0804">Transcription</keyword>
<dbReference type="SMART" id="SM00895">
    <property type="entry name" value="FCD"/>
    <property type="match status" value="1"/>
</dbReference>
<accession>A0A2T8HVK6</accession>
<evidence type="ECO:0000256" key="3">
    <source>
        <dbReference type="ARBA" id="ARBA00023163"/>
    </source>
</evidence>
<dbReference type="SUPFAM" id="SSF46785">
    <property type="entry name" value="Winged helix' DNA-binding domain"/>
    <property type="match status" value="1"/>
</dbReference>
<gene>
    <name evidence="6" type="ORF">DDE20_04555</name>
</gene>
<comment type="caution">
    <text evidence="6">The sequence shown here is derived from an EMBL/GenBank/DDBJ whole genome shotgun (WGS) entry which is preliminary data.</text>
</comment>
<feature type="region of interest" description="Disordered" evidence="4">
    <location>
        <begin position="1"/>
        <end position="23"/>
    </location>
</feature>
<dbReference type="InterPro" id="IPR036388">
    <property type="entry name" value="WH-like_DNA-bd_sf"/>
</dbReference>
<organism evidence="6 7">
    <name type="scientific">Pararhodobacter oceanensis</name>
    <dbReference type="NCBI Taxonomy" id="2172121"/>
    <lineage>
        <taxon>Bacteria</taxon>
        <taxon>Pseudomonadati</taxon>
        <taxon>Pseudomonadota</taxon>
        <taxon>Alphaproteobacteria</taxon>
        <taxon>Rhodobacterales</taxon>
        <taxon>Paracoccaceae</taxon>
        <taxon>Pararhodobacter</taxon>
    </lineage>
</organism>
<sequence length="225" mass="24052">MGDGAAMITDTPRPRAPTTPSGPDTLVRDLLQGLAEGRYAPGQRLAEPDLMTRYRLGRSTVREALTRLAAMGIVTQLPHRGAHIRLLSRRAARDVLRVTAPLLGLAARQAAEAVAAGADPQALRAASQDYDSAVENRARARARYYRALTSLAGNAELDRLLPMLQVHLIRAQLRDNRPPGRGARQALVAAVINADPDTAEAAAHAHIQPLIAALPALPDSLFAPE</sequence>
<feature type="domain" description="HTH gntR-type" evidence="5">
    <location>
        <begin position="20"/>
        <end position="87"/>
    </location>
</feature>
<evidence type="ECO:0000259" key="5">
    <source>
        <dbReference type="PROSITE" id="PS50949"/>
    </source>
</evidence>
<dbReference type="InterPro" id="IPR036390">
    <property type="entry name" value="WH_DNA-bd_sf"/>
</dbReference>
<dbReference type="Proteomes" id="UP000245911">
    <property type="component" value="Unassembled WGS sequence"/>
</dbReference>
<evidence type="ECO:0000256" key="2">
    <source>
        <dbReference type="ARBA" id="ARBA00023125"/>
    </source>
</evidence>
<dbReference type="Gene3D" id="1.20.120.530">
    <property type="entry name" value="GntR ligand-binding domain-like"/>
    <property type="match status" value="1"/>
</dbReference>
<evidence type="ECO:0000313" key="7">
    <source>
        <dbReference type="Proteomes" id="UP000245911"/>
    </source>
</evidence>
<dbReference type="InterPro" id="IPR008920">
    <property type="entry name" value="TF_FadR/GntR_C"/>
</dbReference>
<evidence type="ECO:0000313" key="6">
    <source>
        <dbReference type="EMBL" id="PVH29414.1"/>
    </source>
</evidence>